<evidence type="ECO:0000313" key="2">
    <source>
        <dbReference type="EMBL" id="EFD89412.1"/>
    </source>
</evidence>
<evidence type="ECO:0000313" key="3">
    <source>
        <dbReference type="Proteomes" id="UP000003075"/>
    </source>
</evidence>
<dbReference type="AlphaFoldDB" id="D3L6T0"/>
<keyword evidence="1" id="KW-1133">Transmembrane helix</keyword>
<dbReference type="EMBL" id="ACSE01000001">
    <property type="protein sequence ID" value="EFD89412.1"/>
    <property type="molecule type" value="Genomic_DNA"/>
</dbReference>
<name>D3L6T0_OENOE</name>
<proteinExistence type="predicted"/>
<protein>
    <submittedName>
        <fullName evidence="2">Uncharacterized protein</fullName>
    </submittedName>
</protein>
<keyword evidence="1" id="KW-0472">Membrane</keyword>
<feature type="transmembrane region" description="Helical" evidence="1">
    <location>
        <begin position="25"/>
        <end position="46"/>
    </location>
</feature>
<evidence type="ECO:0000256" key="1">
    <source>
        <dbReference type="SAM" id="Phobius"/>
    </source>
</evidence>
<accession>D3L6T0</accession>
<comment type="caution">
    <text evidence="2">The sequence shown here is derived from an EMBL/GenBank/DDBJ whole genome shotgun (WGS) entry which is preliminary data.</text>
</comment>
<organism evidence="2 3">
    <name type="scientific">Oenococcus oeni AWRIB429</name>
    <dbReference type="NCBI Taxonomy" id="655225"/>
    <lineage>
        <taxon>Bacteria</taxon>
        <taxon>Bacillati</taxon>
        <taxon>Bacillota</taxon>
        <taxon>Bacilli</taxon>
        <taxon>Lactobacillales</taxon>
        <taxon>Lactobacillaceae</taxon>
        <taxon>Oenococcus</taxon>
    </lineage>
</organism>
<reference evidence="2 3" key="1">
    <citation type="journal article" date="2010" name="Appl. Microbiol. Biotechnol.">
        <title>Genotypic diversity in Oenococcus oeni by high-density microarray comparative genome hybridization and whole genome sequencing.</title>
        <authorList>
            <person name="Borneman A.R."/>
            <person name="Bartowsky E.J."/>
            <person name="McCarthy J."/>
            <person name="Chambers P.J."/>
        </authorList>
    </citation>
    <scope>NUCLEOTIDE SEQUENCE [LARGE SCALE GENOMIC DNA]</scope>
    <source>
        <strain evidence="2 3">AWRIB429</strain>
    </source>
</reference>
<gene>
    <name evidence="2" type="ORF">AWRIB429_0060</name>
</gene>
<sequence length="56" mass="6352">MDIIFTTLIVLYALQSPFSNLAKTQIIIIILIISITSLVWGTYHDLKKAGFIEKNK</sequence>
<dbReference type="Proteomes" id="UP000003075">
    <property type="component" value="Unassembled WGS sequence"/>
</dbReference>
<keyword evidence="1" id="KW-0812">Transmembrane</keyword>